<reference evidence="2" key="1">
    <citation type="submission" date="2022-06" db="EMBL/GenBank/DDBJ databases">
        <title>WGS of actinobacteria.</title>
        <authorList>
            <person name="Thawai C."/>
        </authorList>
    </citation>
    <scope>NUCLEOTIDE SEQUENCE</scope>
    <source>
        <strain evidence="2">DSM 42010</strain>
    </source>
</reference>
<evidence type="ECO:0000313" key="3">
    <source>
        <dbReference type="Proteomes" id="UP001142400"/>
    </source>
</evidence>
<dbReference type="GO" id="GO:0004519">
    <property type="term" value="F:endonuclease activity"/>
    <property type="evidence" value="ECO:0007669"/>
    <property type="project" value="UniProtKB-KW"/>
</dbReference>
<feature type="region of interest" description="Disordered" evidence="1">
    <location>
        <begin position="1"/>
        <end position="28"/>
    </location>
</feature>
<keyword evidence="2" id="KW-0255">Endonuclease</keyword>
<accession>A0A9X2LYQ4</accession>
<keyword evidence="2" id="KW-0540">Nuclease</keyword>
<dbReference type="AlphaFoldDB" id="A0A9X2LYQ4"/>
<name>A0A9X2LYQ4_STRMQ</name>
<dbReference type="Proteomes" id="UP001142400">
    <property type="component" value="Unassembled WGS sequence"/>
</dbReference>
<organism evidence="2 3">
    <name type="scientific">Streptomyces malaysiensis subsp. samsunensis</name>
    <dbReference type="NCBI Taxonomy" id="459658"/>
    <lineage>
        <taxon>Bacteria</taxon>
        <taxon>Bacillati</taxon>
        <taxon>Actinomycetota</taxon>
        <taxon>Actinomycetes</taxon>
        <taxon>Kitasatosporales</taxon>
        <taxon>Streptomycetaceae</taxon>
        <taxon>Streptomyces</taxon>
        <taxon>Streptomyces violaceusniger group</taxon>
    </lineage>
</organism>
<evidence type="ECO:0000313" key="2">
    <source>
        <dbReference type="EMBL" id="MCQ8832132.1"/>
    </source>
</evidence>
<dbReference type="PANTHER" id="PTHR24094:SF15">
    <property type="entry name" value="AMP-DEPENDENT SYNTHETASE_LIGASE DOMAIN-CONTAINING PROTEIN-RELATED"/>
    <property type="match status" value="1"/>
</dbReference>
<protein>
    <submittedName>
        <fullName evidence="2">HNH endonuclease family protein</fullName>
    </submittedName>
</protein>
<gene>
    <name evidence="2" type="ORF">NQU54_24435</name>
</gene>
<comment type="caution">
    <text evidence="2">The sequence shown here is derived from an EMBL/GenBank/DDBJ whole genome shotgun (WGS) entry which is preliminary data.</text>
</comment>
<sequence length="100" mass="11076">MVPLTEAWDSGASTRSAQERQDYANDIGDTRSLVAVSAWENRSKADQDPNQRLPTDPGAHCRYIGEWTVMKSRWGLSADPSEVTALTDLADSCQDARITY</sequence>
<keyword evidence="3" id="KW-1185">Reference proteome</keyword>
<keyword evidence="2" id="KW-0378">Hydrolase</keyword>
<evidence type="ECO:0000256" key="1">
    <source>
        <dbReference type="SAM" id="MobiDB-lite"/>
    </source>
</evidence>
<dbReference type="RefSeq" id="WP_257632985.1">
    <property type="nucleotide sequence ID" value="NZ_JANIIC010000030.1"/>
</dbReference>
<proteinExistence type="predicted"/>
<dbReference type="PANTHER" id="PTHR24094">
    <property type="entry name" value="SECRETED PROTEIN"/>
    <property type="match status" value="1"/>
</dbReference>
<dbReference type="EMBL" id="JANIIC010000030">
    <property type="protein sequence ID" value="MCQ8832132.1"/>
    <property type="molecule type" value="Genomic_DNA"/>
</dbReference>